<proteinExistence type="predicted"/>
<evidence type="ECO:0000313" key="1">
    <source>
        <dbReference type="EMBL" id="MBQ0935251.1"/>
    </source>
</evidence>
<dbReference type="RefSeq" id="WP_210808058.1">
    <property type="nucleotide sequence ID" value="NZ_JAGQDG010000003.1"/>
</dbReference>
<evidence type="ECO:0000313" key="2">
    <source>
        <dbReference type="Proteomes" id="UP000672097"/>
    </source>
</evidence>
<organism evidence="1 2">
    <name type="scientific">Ideonella paludis</name>
    <dbReference type="NCBI Taxonomy" id="1233411"/>
    <lineage>
        <taxon>Bacteria</taxon>
        <taxon>Pseudomonadati</taxon>
        <taxon>Pseudomonadota</taxon>
        <taxon>Betaproteobacteria</taxon>
        <taxon>Burkholderiales</taxon>
        <taxon>Sphaerotilaceae</taxon>
        <taxon>Ideonella</taxon>
    </lineage>
</organism>
<comment type="caution">
    <text evidence="1">The sequence shown here is derived from an EMBL/GenBank/DDBJ whole genome shotgun (WGS) entry which is preliminary data.</text>
</comment>
<reference evidence="1 2" key="1">
    <citation type="submission" date="2021-04" db="EMBL/GenBank/DDBJ databases">
        <title>The genome sequence of type strain Ideonella paludis KCTC 32238.</title>
        <authorList>
            <person name="Liu Y."/>
        </authorList>
    </citation>
    <scope>NUCLEOTIDE SEQUENCE [LARGE SCALE GENOMIC DNA]</scope>
    <source>
        <strain evidence="1 2">KCTC 32238</strain>
    </source>
</reference>
<sequence length="109" mass="12070">MDDAPYDNSKLIAASESEGWMLGYIGIPRPGPWPKLSGDLFVVDPDGRQAGISWEVSGPDIETISTPSPGRWGVYQVRFPFQVMSEQDLIRNFHAVLPLLKQQRAAIGE</sequence>
<gene>
    <name evidence="1" type="ORF">KAK11_07930</name>
</gene>
<name>A0ABS5DVV9_9BURK</name>
<dbReference type="EMBL" id="JAGQDG010000003">
    <property type="protein sequence ID" value="MBQ0935251.1"/>
    <property type="molecule type" value="Genomic_DNA"/>
</dbReference>
<protein>
    <submittedName>
        <fullName evidence="1">Uncharacterized protein</fullName>
    </submittedName>
</protein>
<keyword evidence="2" id="KW-1185">Reference proteome</keyword>
<dbReference type="Proteomes" id="UP000672097">
    <property type="component" value="Unassembled WGS sequence"/>
</dbReference>
<accession>A0ABS5DVV9</accession>